<dbReference type="InterPro" id="IPR050226">
    <property type="entry name" value="NagZ_Beta-hexosaminidase"/>
</dbReference>
<dbReference type="InterPro" id="IPR017853">
    <property type="entry name" value="GH"/>
</dbReference>
<name>A0A9P8KNU5_9HYPO</name>
<dbReference type="PANTHER" id="PTHR30480">
    <property type="entry name" value="BETA-HEXOSAMINIDASE-RELATED"/>
    <property type="match status" value="1"/>
</dbReference>
<dbReference type="AlphaFoldDB" id="A0A9P8KNU5"/>
<comment type="similarity">
    <text evidence="1">Belongs to the glycosyl hydrolase 3 family.</text>
</comment>
<evidence type="ECO:0000256" key="1">
    <source>
        <dbReference type="ARBA" id="ARBA00005336"/>
    </source>
</evidence>
<keyword evidence="4" id="KW-0326">Glycosidase</keyword>
<feature type="region of interest" description="Disordered" evidence="5">
    <location>
        <begin position="1"/>
        <end position="27"/>
    </location>
</feature>
<dbReference type="Pfam" id="PF00933">
    <property type="entry name" value="Glyco_hydro_3"/>
    <property type="match status" value="1"/>
</dbReference>
<keyword evidence="8" id="KW-1185">Reference proteome</keyword>
<evidence type="ECO:0000313" key="8">
    <source>
        <dbReference type="Proteomes" id="UP000826573"/>
    </source>
</evidence>
<evidence type="ECO:0000256" key="5">
    <source>
        <dbReference type="SAM" id="MobiDB-lite"/>
    </source>
</evidence>
<proteinExistence type="inferred from homology"/>
<dbReference type="SUPFAM" id="SSF51445">
    <property type="entry name" value="(Trans)glycosidases"/>
    <property type="match status" value="1"/>
</dbReference>
<comment type="caution">
    <text evidence="7">The sequence shown here is derived from an EMBL/GenBank/DDBJ whole genome shotgun (WGS) entry which is preliminary data.</text>
</comment>
<evidence type="ECO:0000313" key="7">
    <source>
        <dbReference type="EMBL" id="KAH0528232.1"/>
    </source>
</evidence>
<sequence>MPDSNPQDIPHQSPVAGSGEAQSDVRSASDMDEQALLRVLGNLFLVAFDGTVLSKELQKLIEGHYVGAILLTSKNLEAVEQAMHLITSLQYCAYRAGYERPLLVAIDQENGSLNSLVDKSITQFPSAMGMAAAASPGLTRKVAMATASELSCIGVNWIIGPVLDILSASRPSPLGVRSFGDDPITVLAHGLETVRGFKNAGVASCGKHFPSYGDVKFADGTELSMPSMDATMEDLQNRAVIPFRVCGQVGLSAILVGGCSLRIAGKTISYACLEKSVVHGILREQCHFDGVVVSECLTMESLCEDIGISQAVTRAVRAGCDMLTICQSHQAQLEGIAALKLAVQDGVIPLQVVQASNHRINAMKDGCTSWERALCPQGPTRLADLNMEHLALSGEAYRGAISLVRDAVDGLVCIRNLPDDKEVLLLTPLLEPFPSTATRKTTQETATTFRQFQLAPGEDTFQLFGTILAEHLKVRLTHTSYSSNGLRPSHEELISRSSAVIIMTADATRNTYQYGVTKHVNMQCRYQPDEDGRARPLVVVALSSPHDFLTDKDINTYICTYDFTTPSLKNLALLLAGKLDSTNKLPLAAVQPAKLDTLERQTNAAWLVESYDGTRDWLGLEKFMRLISTTPESLDFLSPAGRANDEGSKRKCFVVRNSSTGTILGLLVALIFQSQSDGQIETVLVDPNRKGVGIETSLREHALRYLASIRGFPGAGIEST</sequence>
<keyword evidence="2" id="KW-0378">Hydrolase</keyword>
<dbReference type="GO" id="GO:0004553">
    <property type="term" value="F:hydrolase activity, hydrolyzing O-glycosyl compounds"/>
    <property type="evidence" value="ECO:0007669"/>
    <property type="project" value="InterPro"/>
</dbReference>
<protein>
    <recommendedName>
        <fullName evidence="6">Glycoside hydrolase family 3 N-terminal domain-containing protein</fullName>
    </recommendedName>
</protein>
<dbReference type="Gene3D" id="3.40.50.1700">
    <property type="entry name" value="Glycoside hydrolase family 3 C-terminal domain"/>
    <property type="match status" value="1"/>
</dbReference>
<accession>A0A9P8KNU5</accession>
<evidence type="ECO:0000256" key="3">
    <source>
        <dbReference type="ARBA" id="ARBA00023180"/>
    </source>
</evidence>
<dbReference type="GO" id="GO:0009254">
    <property type="term" value="P:peptidoglycan turnover"/>
    <property type="evidence" value="ECO:0007669"/>
    <property type="project" value="TreeGrafter"/>
</dbReference>
<evidence type="ECO:0000256" key="2">
    <source>
        <dbReference type="ARBA" id="ARBA00022801"/>
    </source>
</evidence>
<gene>
    <name evidence="7" type="ORF">TsFJ059_003123</name>
</gene>
<dbReference type="InterPro" id="IPR036962">
    <property type="entry name" value="Glyco_hydro_3_N_sf"/>
</dbReference>
<dbReference type="PANTHER" id="PTHR30480:SF8">
    <property type="entry name" value="PUTATIVE (AFU_ORTHOLOGUE AFUA_8G04060)-RELATED"/>
    <property type="match status" value="1"/>
</dbReference>
<reference evidence="7 8" key="1">
    <citation type="submission" date="2021-08" db="EMBL/GenBank/DDBJ databases">
        <title>The highly contiguous genome resource for Trichoderma semiorbis FJ059, a fungal antagonistic to plant pathogens.</title>
        <authorList>
            <person name="Liu T."/>
        </authorList>
    </citation>
    <scope>NUCLEOTIDE SEQUENCE [LARGE SCALE GENOMIC DNA]</scope>
    <source>
        <strain evidence="7 8">FJ059</strain>
    </source>
</reference>
<evidence type="ECO:0000259" key="6">
    <source>
        <dbReference type="Pfam" id="PF00933"/>
    </source>
</evidence>
<dbReference type="Proteomes" id="UP000826573">
    <property type="component" value="Unassembled WGS sequence"/>
</dbReference>
<evidence type="ECO:0000256" key="4">
    <source>
        <dbReference type="ARBA" id="ARBA00023295"/>
    </source>
</evidence>
<dbReference type="Gene3D" id="3.20.20.300">
    <property type="entry name" value="Glycoside hydrolase, family 3, N-terminal domain"/>
    <property type="match status" value="1"/>
</dbReference>
<dbReference type="InterPro" id="IPR036881">
    <property type="entry name" value="Glyco_hydro_3_C_sf"/>
</dbReference>
<dbReference type="GO" id="GO:0005975">
    <property type="term" value="P:carbohydrate metabolic process"/>
    <property type="evidence" value="ECO:0007669"/>
    <property type="project" value="InterPro"/>
</dbReference>
<feature type="domain" description="Glycoside hydrolase family 3 N-terminal" evidence="6">
    <location>
        <begin position="52"/>
        <end position="361"/>
    </location>
</feature>
<organism evidence="7 8">
    <name type="scientific">Trichoderma semiorbis</name>
    <dbReference type="NCBI Taxonomy" id="1491008"/>
    <lineage>
        <taxon>Eukaryota</taxon>
        <taxon>Fungi</taxon>
        <taxon>Dikarya</taxon>
        <taxon>Ascomycota</taxon>
        <taxon>Pezizomycotina</taxon>
        <taxon>Sordariomycetes</taxon>
        <taxon>Hypocreomycetidae</taxon>
        <taxon>Hypocreales</taxon>
        <taxon>Hypocreaceae</taxon>
        <taxon>Trichoderma</taxon>
    </lineage>
</organism>
<keyword evidence="3" id="KW-0325">Glycoprotein</keyword>
<dbReference type="EMBL" id="JAIMJC010000003">
    <property type="protein sequence ID" value="KAH0528232.1"/>
    <property type="molecule type" value="Genomic_DNA"/>
</dbReference>
<dbReference type="InterPro" id="IPR001764">
    <property type="entry name" value="Glyco_hydro_3_N"/>
</dbReference>